<dbReference type="SUPFAM" id="SSF161111">
    <property type="entry name" value="Cation efflux protein transmembrane domain-like"/>
    <property type="match status" value="1"/>
</dbReference>
<dbReference type="GO" id="GO:0005385">
    <property type="term" value="F:zinc ion transmembrane transporter activity"/>
    <property type="evidence" value="ECO:0007669"/>
    <property type="project" value="TreeGrafter"/>
</dbReference>
<dbReference type="GO" id="GO:0005886">
    <property type="term" value="C:plasma membrane"/>
    <property type="evidence" value="ECO:0007669"/>
    <property type="project" value="TreeGrafter"/>
</dbReference>
<keyword evidence="4" id="KW-0864">Zinc transport</keyword>
<feature type="domain" description="Cation efflux protein transmembrane" evidence="10">
    <location>
        <begin position="21"/>
        <end position="67"/>
    </location>
</feature>
<keyword evidence="3 9" id="KW-0812">Transmembrane</keyword>
<keyword evidence="4" id="KW-0813">Transport</keyword>
<dbReference type="Proteomes" id="UP000314294">
    <property type="component" value="Unassembled WGS sequence"/>
</dbReference>
<evidence type="ECO:0000256" key="4">
    <source>
        <dbReference type="ARBA" id="ARBA00022906"/>
    </source>
</evidence>
<dbReference type="PANTHER" id="PTHR11562">
    <property type="entry name" value="CATION EFFLUX PROTEIN/ ZINC TRANSPORTER"/>
    <property type="match status" value="1"/>
</dbReference>
<name>A0A4Z2E0H4_9TELE</name>
<protein>
    <submittedName>
        <fullName evidence="11">Zinc transporter 4</fullName>
    </submittedName>
</protein>
<keyword evidence="6 9" id="KW-0472">Membrane</keyword>
<dbReference type="AlphaFoldDB" id="A0A4Z2E0H4"/>
<evidence type="ECO:0000256" key="3">
    <source>
        <dbReference type="ARBA" id="ARBA00022692"/>
    </source>
</evidence>
<gene>
    <name evidence="11" type="primary">SLC30A4_0</name>
    <name evidence="11" type="ORF">EYF80_067621</name>
</gene>
<dbReference type="InterPro" id="IPR058533">
    <property type="entry name" value="Cation_efflux_TM"/>
</dbReference>
<reference evidence="11 12" key="1">
    <citation type="submission" date="2019-03" db="EMBL/GenBank/DDBJ databases">
        <title>First draft genome of Liparis tanakae, snailfish: a comprehensive survey of snailfish specific genes.</title>
        <authorList>
            <person name="Kim W."/>
            <person name="Song I."/>
            <person name="Jeong J.-H."/>
            <person name="Kim D."/>
            <person name="Kim S."/>
            <person name="Ryu S."/>
            <person name="Song J.Y."/>
            <person name="Lee S.K."/>
        </authorList>
    </citation>
    <scope>NUCLEOTIDE SEQUENCE [LARGE SCALE GENOMIC DNA]</scope>
    <source>
        <tissue evidence="11">Muscle</tissue>
    </source>
</reference>
<dbReference type="EMBL" id="SRLO01023406">
    <property type="protein sequence ID" value="TNN22265.1"/>
    <property type="molecule type" value="Genomic_DNA"/>
</dbReference>
<dbReference type="GO" id="GO:0015297">
    <property type="term" value="F:antiporter activity"/>
    <property type="evidence" value="ECO:0007669"/>
    <property type="project" value="UniProtKB-KW"/>
</dbReference>
<keyword evidence="4" id="KW-0406">Ion transport</keyword>
<keyword evidence="2" id="KW-0050">Antiport</keyword>
<dbReference type="InterPro" id="IPR050681">
    <property type="entry name" value="CDF/SLC30A"/>
</dbReference>
<keyword evidence="5 9" id="KW-1133">Transmembrane helix</keyword>
<evidence type="ECO:0000259" key="10">
    <source>
        <dbReference type="Pfam" id="PF01545"/>
    </source>
</evidence>
<evidence type="ECO:0000256" key="7">
    <source>
        <dbReference type="ARBA" id="ARBA00048349"/>
    </source>
</evidence>
<dbReference type="OrthoDB" id="9944568at2759"/>
<evidence type="ECO:0000256" key="8">
    <source>
        <dbReference type="SAM" id="MobiDB-lite"/>
    </source>
</evidence>
<proteinExistence type="predicted"/>
<evidence type="ECO:0000313" key="12">
    <source>
        <dbReference type="Proteomes" id="UP000314294"/>
    </source>
</evidence>
<accession>A0A4Z2E0H4</accession>
<evidence type="ECO:0000256" key="6">
    <source>
        <dbReference type="ARBA" id="ARBA00023136"/>
    </source>
</evidence>
<evidence type="ECO:0000256" key="9">
    <source>
        <dbReference type="SAM" id="Phobius"/>
    </source>
</evidence>
<feature type="compositionally biased region" description="Basic residues" evidence="8">
    <location>
        <begin position="11"/>
        <end position="20"/>
    </location>
</feature>
<comment type="catalytic activity">
    <reaction evidence="7">
        <text>Zn(2+)(in) + 2 H(+)(out) = Zn(2+)(out) + 2 H(+)(in)</text>
        <dbReference type="Rhea" id="RHEA:72627"/>
        <dbReference type="ChEBI" id="CHEBI:15378"/>
        <dbReference type="ChEBI" id="CHEBI:29105"/>
    </reaction>
</comment>
<sequence length="79" mass="8286">MGFLLNQNGHVHSHGGHAHSHGPAAGSGPQHGSLAVRAAFIHALGDLVQSVGVLIAAYVVRFKVCHHDSRLVVSWSFSS</sequence>
<evidence type="ECO:0000313" key="11">
    <source>
        <dbReference type="EMBL" id="TNN22265.1"/>
    </source>
</evidence>
<dbReference type="Gene3D" id="1.20.1510.10">
    <property type="entry name" value="Cation efflux protein transmembrane domain"/>
    <property type="match status" value="1"/>
</dbReference>
<feature type="region of interest" description="Disordered" evidence="8">
    <location>
        <begin position="1"/>
        <end position="30"/>
    </location>
</feature>
<comment type="caution">
    <text evidence="11">The sequence shown here is derived from an EMBL/GenBank/DDBJ whole genome shotgun (WGS) entry which is preliminary data.</text>
</comment>
<evidence type="ECO:0000256" key="2">
    <source>
        <dbReference type="ARBA" id="ARBA00022449"/>
    </source>
</evidence>
<dbReference type="GO" id="GO:0010043">
    <property type="term" value="P:response to zinc ion"/>
    <property type="evidence" value="ECO:0007669"/>
    <property type="project" value="TreeGrafter"/>
</dbReference>
<comment type="subcellular location">
    <subcellularLocation>
        <location evidence="1">Membrane</location>
        <topology evidence="1">Multi-pass membrane protein</topology>
    </subcellularLocation>
</comment>
<evidence type="ECO:0000256" key="1">
    <source>
        <dbReference type="ARBA" id="ARBA00004141"/>
    </source>
</evidence>
<dbReference type="Pfam" id="PF01545">
    <property type="entry name" value="Cation_efflux"/>
    <property type="match status" value="1"/>
</dbReference>
<keyword evidence="4" id="KW-0862">Zinc</keyword>
<organism evidence="11 12">
    <name type="scientific">Liparis tanakae</name>
    <name type="common">Tanaka's snailfish</name>
    <dbReference type="NCBI Taxonomy" id="230148"/>
    <lineage>
        <taxon>Eukaryota</taxon>
        <taxon>Metazoa</taxon>
        <taxon>Chordata</taxon>
        <taxon>Craniata</taxon>
        <taxon>Vertebrata</taxon>
        <taxon>Euteleostomi</taxon>
        <taxon>Actinopterygii</taxon>
        <taxon>Neopterygii</taxon>
        <taxon>Teleostei</taxon>
        <taxon>Neoteleostei</taxon>
        <taxon>Acanthomorphata</taxon>
        <taxon>Eupercaria</taxon>
        <taxon>Perciformes</taxon>
        <taxon>Cottioidei</taxon>
        <taxon>Cottales</taxon>
        <taxon>Liparidae</taxon>
        <taxon>Liparis</taxon>
    </lineage>
</organism>
<dbReference type="PANTHER" id="PTHR11562:SF27">
    <property type="entry name" value="PROTON-COUPLED ZINC ANTIPORTER SLC30A4-RELATED"/>
    <property type="match status" value="1"/>
</dbReference>
<feature type="transmembrane region" description="Helical" evidence="9">
    <location>
        <begin position="39"/>
        <end position="60"/>
    </location>
</feature>
<evidence type="ECO:0000256" key="5">
    <source>
        <dbReference type="ARBA" id="ARBA00022989"/>
    </source>
</evidence>
<dbReference type="InterPro" id="IPR027469">
    <property type="entry name" value="Cation_efflux_TMD_sf"/>
</dbReference>
<keyword evidence="12" id="KW-1185">Reference proteome</keyword>